<dbReference type="FunFam" id="1.20.810.10:FF:000002">
    <property type="entry name" value="Cytochrome b"/>
    <property type="match status" value="1"/>
</dbReference>
<feature type="binding site" description="axial binding residue" evidence="19">
    <location>
        <position position="183"/>
    </location>
    <ligand>
        <name>heme b</name>
        <dbReference type="ChEBI" id="CHEBI:60344"/>
        <label>b562</label>
    </ligand>
    <ligandPart>
        <name>Fe</name>
        <dbReference type="ChEBI" id="CHEBI:18248"/>
    </ligandPart>
</feature>
<dbReference type="InterPro" id="IPR027387">
    <property type="entry name" value="Cytb/b6-like_sf"/>
</dbReference>
<keyword evidence="11 20" id="KW-0249">Electron transport</keyword>
<evidence type="ECO:0000256" key="12">
    <source>
        <dbReference type="ARBA" id="ARBA00022989"/>
    </source>
</evidence>
<feature type="transmembrane region" description="Helical" evidence="20">
    <location>
        <begin position="179"/>
        <end position="201"/>
    </location>
</feature>
<feature type="transmembrane region" description="Helical" evidence="20">
    <location>
        <begin position="114"/>
        <end position="134"/>
    </location>
</feature>
<evidence type="ECO:0000256" key="1">
    <source>
        <dbReference type="ARBA" id="ARBA00002566"/>
    </source>
</evidence>
<feature type="transmembrane region" description="Helical" evidence="20">
    <location>
        <begin position="273"/>
        <end position="303"/>
    </location>
</feature>
<feature type="binding site" description="axial binding residue" evidence="19">
    <location>
        <position position="98"/>
    </location>
    <ligand>
        <name>heme b</name>
        <dbReference type="ChEBI" id="CHEBI:60344"/>
        <label>b566</label>
    </ligand>
    <ligandPart>
        <name>Fe</name>
        <dbReference type="ChEBI" id="CHEBI:18248"/>
    </ligandPart>
</feature>
<dbReference type="PIRSF" id="PIRSF038885">
    <property type="entry name" value="COB"/>
    <property type="match status" value="1"/>
</dbReference>
<dbReference type="PANTHER" id="PTHR19271:SF16">
    <property type="entry name" value="CYTOCHROME B"/>
    <property type="match status" value="1"/>
</dbReference>
<evidence type="ECO:0000259" key="21">
    <source>
        <dbReference type="PROSITE" id="PS51002"/>
    </source>
</evidence>
<evidence type="ECO:0000256" key="19">
    <source>
        <dbReference type="PIRSR" id="PIRSR038885-2"/>
    </source>
</evidence>
<evidence type="ECO:0000256" key="14">
    <source>
        <dbReference type="ARBA" id="ARBA00023075"/>
    </source>
</evidence>
<feature type="binding site" evidence="18">
    <location>
        <position position="202"/>
    </location>
    <ligand>
        <name>a ubiquinone</name>
        <dbReference type="ChEBI" id="CHEBI:16389"/>
    </ligand>
</feature>
<feature type="domain" description="Cytochrome b/b6 N-terminal region profile" evidence="21">
    <location>
        <begin position="1"/>
        <end position="210"/>
    </location>
</feature>
<organism evidence="23">
    <name type="scientific">Lacerta viridis guentherpetersi</name>
    <dbReference type="NCBI Taxonomy" id="340665"/>
    <lineage>
        <taxon>Eukaryota</taxon>
        <taxon>Metazoa</taxon>
        <taxon>Chordata</taxon>
        <taxon>Craniata</taxon>
        <taxon>Vertebrata</taxon>
        <taxon>Euteleostomi</taxon>
        <taxon>Lepidosauria</taxon>
        <taxon>Squamata</taxon>
        <taxon>Bifurcata</taxon>
        <taxon>Unidentata</taxon>
        <taxon>Episquamata</taxon>
        <taxon>Laterata</taxon>
        <taxon>Lacertibaenia</taxon>
        <taxon>Lacertidae</taxon>
        <taxon>Lacerta</taxon>
    </lineage>
</organism>
<protein>
    <recommendedName>
        <fullName evidence="4 20">Cytochrome b</fullName>
    </recommendedName>
</protein>
<feature type="transmembrane region" description="Helical" evidence="20">
    <location>
        <begin position="78"/>
        <end position="99"/>
    </location>
</feature>
<keyword evidence="10" id="KW-0999">Mitochondrion inner membrane</keyword>
<comment type="subcellular location">
    <subcellularLocation>
        <location evidence="2">Mitochondrion inner membrane</location>
        <topology evidence="2">Multi-pass membrane protein</topology>
    </subcellularLocation>
</comment>
<keyword evidence="14" id="KW-0830">Ubiquinone</keyword>
<dbReference type="GO" id="GO:0005743">
    <property type="term" value="C:mitochondrial inner membrane"/>
    <property type="evidence" value="ECO:0007669"/>
    <property type="project" value="UniProtKB-SubCell"/>
</dbReference>
<evidence type="ECO:0000256" key="7">
    <source>
        <dbReference type="ARBA" id="ARBA00022660"/>
    </source>
</evidence>
<keyword evidence="13 19" id="KW-0408">Iron</keyword>
<dbReference type="SUPFAM" id="SSF81648">
    <property type="entry name" value="a domain/subunit of cytochrome bc1 complex (Ubiquinol-cytochrome c reductase)"/>
    <property type="match status" value="1"/>
</dbReference>
<keyword evidence="8 20" id="KW-0812">Transmembrane</keyword>
<evidence type="ECO:0000256" key="18">
    <source>
        <dbReference type="PIRSR" id="PIRSR038885-1"/>
    </source>
</evidence>
<evidence type="ECO:0000256" key="2">
    <source>
        <dbReference type="ARBA" id="ARBA00004448"/>
    </source>
</evidence>
<feature type="binding site" description="axial binding residue" evidence="19">
    <location>
        <position position="197"/>
    </location>
    <ligand>
        <name>heme b</name>
        <dbReference type="ChEBI" id="CHEBI:60344"/>
        <label>b566</label>
    </ligand>
    <ligandPart>
        <name>Fe</name>
        <dbReference type="ChEBI" id="CHEBI:18248"/>
    </ligandPart>
</feature>
<comment type="subunit">
    <text evidence="3">The cytochrome bc1 complex contains 3 respiratory subunits (MT-CYB, CYC1 and UQCRFS1), 2 core proteins (UQCRC1 and UQCRC2) and probably 6 low-molecular weight proteins.</text>
</comment>
<evidence type="ECO:0000256" key="5">
    <source>
        <dbReference type="ARBA" id="ARBA00022448"/>
    </source>
</evidence>
<evidence type="ECO:0000259" key="22">
    <source>
        <dbReference type="PROSITE" id="PS51003"/>
    </source>
</evidence>
<keyword evidence="5 20" id="KW-0813">Transport</keyword>
<dbReference type="AlphaFoldDB" id="A0A146LEB3"/>
<comment type="similarity">
    <text evidence="17 20">Belongs to the cytochrome b family.</text>
</comment>
<dbReference type="CDD" id="cd00290">
    <property type="entry name" value="cytochrome_b_C"/>
    <property type="match status" value="1"/>
</dbReference>
<keyword evidence="6 19" id="KW-0349">Heme</keyword>
<proteinExistence type="inferred from homology"/>
<feature type="transmembrane region" description="Helical" evidence="20">
    <location>
        <begin position="146"/>
        <end position="167"/>
    </location>
</feature>
<dbReference type="PANTHER" id="PTHR19271">
    <property type="entry name" value="CYTOCHROME B"/>
    <property type="match status" value="1"/>
</dbReference>
<dbReference type="InterPro" id="IPR030689">
    <property type="entry name" value="Cytochrome_b"/>
</dbReference>
<dbReference type="CDD" id="cd00284">
    <property type="entry name" value="Cytochrome_b_N"/>
    <property type="match status" value="1"/>
</dbReference>
<dbReference type="Pfam" id="PF00033">
    <property type="entry name" value="Cytochrome_B"/>
    <property type="match status" value="1"/>
</dbReference>
<dbReference type="GO" id="GO:0016491">
    <property type="term" value="F:oxidoreductase activity"/>
    <property type="evidence" value="ECO:0007669"/>
    <property type="project" value="UniProtKB-UniRule"/>
</dbReference>
<evidence type="ECO:0000256" key="6">
    <source>
        <dbReference type="ARBA" id="ARBA00022617"/>
    </source>
</evidence>
<keyword evidence="15 20" id="KW-0496">Mitochondrion</keyword>
<keyword evidence="9 19" id="KW-0479">Metal-binding</keyword>
<dbReference type="Pfam" id="PF00032">
    <property type="entry name" value="Cytochrom_B_C"/>
    <property type="match status" value="1"/>
</dbReference>
<evidence type="ECO:0000256" key="9">
    <source>
        <dbReference type="ARBA" id="ARBA00022723"/>
    </source>
</evidence>
<evidence type="ECO:0000256" key="11">
    <source>
        <dbReference type="ARBA" id="ARBA00022982"/>
    </source>
</evidence>
<comment type="cofactor">
    <cofactor evidence="19">
        <name>heme</name>
        <dbReference type="ChEBI" id="CHEBI:30413"/>
    </cofactor>
    <text evidence="19">Binds 2 heme groups non-covalently.</text>
</comment>
<sequence>MTLNLRKQHPLFKIINTSFIDLPTPSNISAWWNFGSLLGLCLIIQTITGLFLAMHYTADISSAFSSVTHIHRDVQHGWLIRNLHANGASMFFICIYLHIGRGLYYGSYIYTETWNIGVLLLLMVMATAFMGYVLPWGQMSFWGATVITNLLSAMPYVGTTLVEWIWGGFAIDNATLTRFFTIHFMLPFIIMGTSMVHLLFLHETGSNNPTGLNSNTDKIPFHPYYSYKDLLGALLMFTCLLSLALFSPNLLGDPENFSPANPLVTPPHIKPEWYFLFAYAILRSIPNKLGGVLALLFSILILLTSPMLHLSKQRTLTFRPLSQALFWLLISDIVILTWIGGQPVEHPFIIIGQLASTIYFMIFLLLMPMLALLENKLLKW</sequence>
<dbReference type="GO" id="GO:0008121">
    <property type="term" value="F:quinol-cytochrome-c reductase activity"/>
    <property type="evidence" value="ECO:0007669"/>
    <property type="project" value="InterPro"/>
</dbReference>
<dbReference type="InterPro" id="IPR005797">
    <property type="entry name" value="Cyt_b/b6_N"/>
</dbReference>
<evidence type="ECO:0000256" key="15">
    <source>
        <dbReference type="ARBA" id="ARBA00023128"/>
    </source>
</evidence>
<dbReference type="EMBL" id="LN834725">
    <property type="protein sequence ID" value="CRG62928.1"/>
    <property type="molecule type" value="Genomic_DNA"/>
</dbReference>
<evidence type="ECO:0000256" key="8">
    <source>
        <dbReference type="ARBA" id="ARBA00022692"/>
    </source>
</evidence>
<dbReference type="InterPro" id="IPR016174">
    <property type="entry name" value="Di-haem_cyt_TM"/>
</dbReference>
<name>A0A146LEB3_LACVR</name>
<accession>A0A146LEB3</accession>
<keyword evidence="16 20" id="KW-0472">Membrane</keyword>
<comment type="function">
    <text evidence="1 20">Component of the ubiquinol-cytochrome c reductase complex (complex III or cytochrome b-c1 complex) that is part of the mitochondrial respiratory chain. The b-c1 complex mediates electron transfer from ubiquinol to cytochrome c. Contributes to the generation of a proton gradient across the mitochondrial membrane that is then used for ATP synthesis.</text>
</comment>
<keyword evidence="7 20" id="KW-0679">Respiratory chain</keyword>
<feature type="transmembrane region" description="Helical" evidence="20">
    <location>
        <begin position="324"/>
        <end position="341"/>
    </location>
</feature>
<evidence type="ECO:0000256" key="3">
    <source>
        <dbReference type="ARBA" id="ARBA00011660"/>
    </source>
</evidence>
<evidence type="ECO:0000256" key="10">
    <source>
        <dbReference type="ARBA" id="ARBA00022792"/>
    </source>
</evidence>
<evidence type="ECO:0000313" key="23">
    <source>
        <dbReference type="EMBL" id="CRG62928.1"/>
    </source>
</evidence>
<evidence type="ECO:0000256" key="20">
    <source>
        <dbReference type="RuleBase" id="RU362117"/>
    </source>
</evidence>
<evidence type="ECO:0000256" key="4">
    <source>
        <dbReference type="ARBA" id="ARBA00013531"/>
    </source>
</evidence>
<gene>
    <name evidence="23" type="primary">cytb</name>
</gene>
<feature type="transmembrane region" description="Helical" evidence="20">
    <location>
        <begin position="31"/>
        <end position="57"/>
    </location>
</feature>
<comment type="cofactor">
    <cofactor evidence="20">
        <name>heme b</name>
        <dbReference type="ChEBI" id="CHEBI:60344"/>
    </cofactor>
    <text evidence="20">Binds 2 heme groups non-covalently.</text>
</comment>
<reference evidence="23" key="1">
    <citation type="submission" date="2015-03" db="EMBL/GenBank/DDBJ databases">
        <authorList>
            <person name="Murphy D."/>
        </authorList>
    </citation>
    <scope>NUCLEOTIDE SEQUENCE</scope>
</reference>
<dbReference type="GO" id="GO:0006122">
    <property type="term" value="P:mitochondrial electron transport, ubiquinol to cytochrome c"/>
    <property type="evidence" value="ECO:0007669"/>
    <property type="project" value="TreeGrafter"/>
</dbReference>
<keyword evidence="12 20" id="KW-1133">Transmembrane helix</keyword>
<dbReference type="InterPro" id="IPR048260">
    <property type="entry name" value="Cytochrome_b_C_euk/bac"/>
</dbReference>
<dbReference type="Gene3D" id="1.20.810.10">
    <property type="entry name" value="Cytochrome Bc1 Complex, Chain C"/>
    <property type="match status" value="1"/>
</dbReference>
<feature type="domain" description="Cytochrome b/b6 C-terminal region profile" evidence="22">
    <location>
        <begin position="211"/>
        <end position="380"/>
    </location>
</feature>
<dbReference type="InterPro" id="IPR036150">
    <property type="entry name" value="Cyt_b/b6_C_sf"/>
</dbReference>
<feature type="binding site" description="axial binding residue" evidence="19">
    <location>
        <position position="84"/>
    </location>
    <ligand>
        <name>heme b</name>
        <dbReference type="ChEBI" id="CHEBI:60344"/>
        <label>b562</label>
    </ligand>
    <ligandPart>
        <name>Fe</name>
        <dbReference type="ChEBI" id="CHEBI:18248"/>
    </ligandPart>
</feature>
<dbReference type="PROSITE" id="PS51002">
    <property type="entry name" value="CYTB_NTER"/>
    <property type="match status" value="1"/>
</dbReference>
<evidence type="ECO:0000256" key="16">
    <source>
        <dbReference type="ARBA" id="ARBA00023136"/>
    </source>
</evidence>
<dbReference type="GO" id="GO:0046872">
    <property type="term" value="F:metal ion binding"/>
    <property type="evidence" value="ECO:0007669"/>
    <property type="project" value="UniProtKB-UniRule"/>
</dbReference>
<dbReference type="PROSITE" id="PS51003">
    <property type="entry name" value="CYTB_CTER"/>
    <property type="match status" value="1"/>
</dbReference>
<evidence type="ECO:0000256" key="13">
    <source>
        <dbReference type="ARBA" id="ARBA00023004"/>
    </source>
</evidence>
<feature type="transmembrane region" description="Helical" evidence="20">
    <location>
        <begin position="347"/>
        <end position="373"/>
    </location>
</feature>
<evidence type="ECO:0000256" key="17">
    <source>
        <dbReference type="ARBA" id="ARBA00061233"/>
    </source>
</evidence>
<dbReference type="InterPro" id="IPR005798">
    <property type="entry name" value="Cyt_b/b6_C"/>
</dbReference>
<feature type="transmembrane region" description="Helical" evidence="20">
    <location>
        <begin position="230"/>
        <end position="251"/>
    </location>
</feature>
<dbReference type="GO" id="GO:0045275">
    <property type="term" value="C:respiratory chain complex III"/>
    <property type="evidence" value="ECO:0007669"/>
    <property type="project" value="InterPro"/>
</dbReference>
<dbReference type="InterPro" id="IPR048259">
    <property type="entry name" value="Cytochrome_b_N_euk/bac"/>
</dbReference>
<dbReference type="SUPFAM" id="SSF81342">
    <property type="entry name" value="Transmembrane di-heme cytochromes"/>
    <property type="match status" value="1"/>
</dbReference>
<reference evidence="23" key="2">
    <citation type="journal article" date="2016" name="J. Zool. Syst. Evol. Res.">
        <title>Phylogeography of the Lacerta viridis complex: mitochondrial and nuclear markers provide taxonomic insights.</title>
        <authorList>
            <person name="Marzahn E"/>
            <person name="Mayer W"/>
            <person name="Joger U"/>
            <person name="Ilgaz C"/>
            <person name="Jablonski D"/>
            <person name="Kindler C"/>
            <person name="Kumlutas Y"/>
            <person name="Nistri A"/>
            <person name="Schneeweiss N"/>
            <person name="Vamberger M"/>
            <person name="Zagar A"/>
            <person name="Fritz U"/>
        </authorList>
    </citation>
    <scope>NUCLEOTIDE SEQUENCE</scope>
</reference>
<geneLocation type="mitochondrion" evidence="23"/>